<gene>
    <name evidence="3" type="ORF">HaLaN_05549</name>
</gene>
<feature type="coiled-coil region" evidence="1">
    <location>
        <begin position="173"/>
        <end position="200"/>
    </location>
</feature>
<reference evidence="3 4" key="1">
    <citation type="submission" date="2020-02" db="EMBL/GenBank/DDBJ databases">
        <title>Draft genome sequence of Haematococcus lacustris strain NIES-144.</title>
        <authorList>
            <person name="Morimoto D."/>
            <person name="Nakagawa S."/>
            <person name="Yoshida T."/>
            <person name="Sawayama S."/>
        </authorList>
    </citation>
    <scope>NUCLEOTIDE SEQUENCE [LARGE SCALE GENOMIC DNA]</scope>
    <source>
        <strain evidence="3 4">NIES-144</strain>
    </source>
</reference>
<feature type="non-terminal residue" evidence="3">
    <location>
        <position position="229"/>
    </location>
</feature>
<comment type="caution">
    <text evidence="3">The sequence shown here is derived from an EMBL/GenBank/DDBJ whole genome shotgun (WGS) entry which is preliminary data.</text>
</comment>
<keyword evidence="1" id="KW-0175">Coiled coil</keyword>
<proteinExistence type="predicted"/>
<keyword evidence="2" id="KW-0812">Transmembrane</keyword>
<keyword evidence="4" id="KW-1185">Reference proteome</keyword>
<evidence type="ECO:0000256" key="1">
    <source>
        <dbReference type="SAM" id="Coils"/>
    </source>
</evidence>
<name>A0A699YJ64_HAELA</name>
<dbReference type="AlphaFoldDB" id="A0A699YJ64"/>
<keyword evidence="2" id="KW-1133">Transmembrane helix</keyword>
<evidence type="ECO:0000313" key="3">
    <source>
        <dbReference type="EMBL" id="GFH10267.1"/>
    </source>
</evidence>
<dbReference type="EMBL" id="BLLF01000301">
    <property type="protein sequence ID" value="GFH10267.1"/>
    <property type="molecule type" value="Genomic_DNA"/>
</dbReference>
<dbReference type="InterPro" id="IPR052994">
    <property type="entry name" value="Tiny_macrocysts_regulators"/>
</dbReference>
<organism evidence="3 4">
    <name type="scientific">Haematococcus lacustris</name>
    <name type="common">Green alga</name>
    <name type="synonym">Haematococcus pluvialis</name>
    <dbReference type="NCBI Taxonomy" id="44745"/>
    <lineage>
        <taxon>Eukaryota</taxon>
        <taxon>Viridiplantae</taxon>
        <taxon>Chlorophyta</taxon>
        <taxon>core chlorophytes</taxon>
        <taxon>Chlorophyceae</taxon>
        <taxon>CS clade</taxon>
        <taxon>Chlamydomonadales</taxon>
        <taxon>Haematococcaceae</taxon>
        <taxon>Haematococcus</taxon>
    </lineage>
</organism>
<protein>
    <submittedName>
        <fullName evidence="3">Uncharacterized protein</fullName>
    </submittedName>
</protein>
<sequence>TCTEGRPSLLRRFDYVWPITLLRWYGNIFFQVLDIASMSLFLIALDCQYFPNPNQYGAEPSVQESDGHRPLQGRGAVLPPACAHDLLQRLHHQRQVILYSSFLIDVQSSYQSGYTQLQGAKRLDPSFLERFAIFSREQQHTQQSSGAEGGAGASRAINLVSYVEYQKNLRLVIKSHREALLALRHEAEKLEQAEEDAKNGNMFSELGLDPGTLEVEDLPEVSPCDHPCV</sequence>
<evidence type="ECO:0000313" key="4">
    <source>
        <dbReference type="Proteomes" id="UP000485058"/>
    </source>
</evidence>
<dbReference type="Proteomes" id="UP000485058">
    <property type="component" value="Unassembled WGS sequence"/>
</dbReference>
<dbReference type="PANTHER" id="PTHR31600:SF2">
    <property type="entry name" value="GAMETE ENRICHED GENE 10 PROTEIN-RELATED"/>
    <property type="match status" value="1"/>
</dbReference>
<accession>A0A699YJ64</accession>
<feature type="transmembrane region" description="Helical" evidence="2">
    <location>
        <begin position="24"/>
        <end position="45"/>
    </location>
</feature>
<dbReference type="PANTHER" id="PTHR31600">
    <property type="entry name" value="TINY MACROCYSTS PROTEIN B-RELATED"/>
    <property type="match status" value="1"/>
</dbReference>
<feature type="non-terminal residue" evidence="3">
    <location>
        <position position="1"/>
    </location>
</feature>
<evidence type="ECO:0000256" key="2">
    <source>
        <dbReference type="SAM" id="Phobius"/>
    </source>
</evidence>
<keyword evidence="2" id="KW-0472">Membrane</keyword>